<evidence type="ECO:0000313" key="1">
    <source>
        <dbReference type="EMBL" id="AXH29616.1"/>
    </source>
</evidence>
<dbReference type="Gene3D" id="3.30.1240.10">
    <property type="match status" value="1"/>
</dbReference>
<protein>
    <submittedName>
        <fullName evidence="1">Cof-type HAD-IIB family hydrolase</fullName>
    </submittedName>
</protein>
<keyword evidence="1" id="KW-0378">Hydrolase</keyword>
<dbReference type="KEGG" id="foo:CGC45_02975"/>
<evidence type="ECO:0000313" key="2">
    <source>
        <dbReference type="Proteomes" id="UP000253862"/>
    </source>
</evidence>
<reference evidence="1 2" key="1">
    <citation type="submission" date="2017-07" db="EMBL/GenBank/DDBJ databases">
        <title>Complete genome sequences and comparative analysis of the novel pathogen Francisella opportunistica.</title>
        <authorList>
            <person name="Dietrich E.A."/>
            <person name="Kingry L.C."/>
            <person name="Petersen J.M."/>
        </authorList>
    </citation>
    <scope>NUCLEOTIDE SEQUENCE [LARGE SCALE GENOMIC DNA]</scope>
    <source>
        <strain evidence="1 2">14-2155</strain>
    </source>
</reference>
<dbReference type="InterPro" id="IPR036412">
    <property type="entry name" value="HAD-like_sf"/>
</dbReference>
<dbReference type="InterPro" id="IPR006379">
    <property type="entry name" value="HAD-SF_hydro_IIB"/>
</dbReference>
<accession>A0A345JQM0</accession>
<dbReference type="InterPro" id="IPR023214">
    <property type="entry name" value="HAD_sf"/>
</dbReference>
<keyword evidence="2" id="KW-1185">Reference proteome</keyword>
<dbReference type="AlphaFoldDB" id="A0A345JQM0"/>
<dbReference type="NCBIfam" id="TIGR01484">
    <property type="entry name" value="HAD-SF-IIB"/>
    <property type="match status" value="1"/>
</dbReference>
<dbReference type="PANTHER" id="PTHR10000:SF25">
    <property type="entry name" value="PHOSPHATASE YKRA-RELATED"/>
    <property type="match status" value="1"/>
</dbReference>
<dbReference type="NCBIfam" id="TIGR00099">
    <property type="entry name" value="Cof-subfamily"/>
    <property type="match status" value="1"/>
</dbReference>
<dbReference type="SFLD" id="SFLDS00003">
    <property type="entry name" value="Haloacid_Dehalogenase"/>
    <property type="match status" value="1"/>
</dbReference>
<dbReference type="Pfam" id="PF08282">
    <property type="entry name" value="Hydrolase_3"/>
    <property type="match status" value="1"/>
</dbReference>
<dbReference type="SFLD" id="SFLDG01140">
    <property type="entry name" value="C2.B:_Phosphomannomutase_and_P"/>
    <property type="match status" value="1"/>
</dbReference>
<dbReference type="RefSeq" id="WP_071628898.1">
    <property type="nucleotide sequence ID" value="NZ_CP022375.1"/>
</dbReference>
<dbReference type="InterPro" id="IPR000150">
    <property type="entry name" value="Cof"/>
</dbReference>
<dbReference type="OrthoDB" id="5498330at2"/>
<dbReference type="GO" id="GO:0005829">
    <property type="term" value="C:cytosol"/>
    <property type="evidence" value="ECO:0007669"/>
    <property type="project" value="TreeGrafter"/>
</dbReference>
<dbReference type="EMBL" id="CP022375">
    <property type="protein sequence ID" value="AXH29616.1"/>
    <property type="molecule type" value="Genomic_DNA"/>
</dbReference>
<organism evidence="1 2">
    <name type="scientific">Francisella opportunistica</name>
    <dbReference type="NCBI Taxonomy" id="2016517"/>
    <lineage>
        <taxon>Bacteria</taxon>
        <taxon>Pseudomonadati</taxon>
        <taxon>Pseudomonadota</taxon>
        <taxon>Gammaproteobacteria</taxon>
        <taxon>Thiotrichales</taxon>
        <taxon>Francisellaceae</taxon>
        <taxon>Francisella</taxon>
    </lineage>
</organism>
<dbReference type="Proteomes" id="UP000253862">
    <property type="component" value="Chromosome"/>
</dbReference>
<dbReference type="GO" id="GO:0016791">
    <property type="term" value="F:phosphatase activity"/>
    <property type="evidence" value="ECO:0007669"/>
    <property type="project" value="TreeGrafter"/>
</dbReference>
<dbReference type="GO" id="GO:0000287">
    <property type="term" value="F:magnesium ion binding"/>
    <property type="evidence" value="ECO:0007669"/>
    <property type="project" value="TreeGrafter"/>
</dbReference>
<dbReference type="SUPFAM" id="SSF56784">
    <property type="entry name" value="HAD-like"/>
    <property type="match status" value="1"/>
</dbReference>
<proteinExistence type="predicted"/>
<sequence>MKNKAFFFDIDGTLVYENKGKLCVSEKNIHAIKNLRKQGYKTFIATGRTQGFIPSAVLELPMDGFITANGSVVRVDDKLVYEKLFPQSAIDSVLKFCEKHNHDWLFEGEFAYVNNLESDDLSYFYDNVIVNKDKIITAHNLYNVTIYNALVLGRNVDVVALQHTLGDDYVTAPHNEHGYVDCYLAGHTKANGIDKVVEYLGLENYETYAFGDGNNDLEMFDRVDVAVAMENASPQLKEKADLITKTNYNDGVYYSLVELGLIKS</sequence>
<dbReference type="Gene3D" id="3.40.50.1000">
    <property type="entry name" value="HAD superfamily/HAD-like"/>
    <property type="match status" value="1"/>
</dbReference>
<name>A0A345JQM0_9GAMM</name>
<gene>
    <name evidence="1" type="ORF">CGC43_02990</name>
</gene>
<dbReference type="PANTHER" id="PTHR10000">
    <property type="entry name" value="PHOSPHOSERINE PHOSPHATASE"/>
    <property type="match status" value="1"/>
</dbReference>